<gene>
    <name evidence="2" type="ORF">K402DRAFT_440583</name>
</gene>
<proteinExistence type="predicted"/>
<organism evidence="2 3">
    <name type="scientific">Aulographum hederae CBS 113979</name>
    <dbReference type="NCBI Taxonomy" id="1176131"/>
    <lineage>
        <taxon>Eukaryota</taxon>
        <taxon>Fungi</taxon>
        <taxon>Dikarya</taxon>
        <taxon>Ascomycota</taxon>
        <taxon>Pezizomycotina</taxon>
        <taxon>Dothideomycetes</taxon>
        <taxon>Pleosporomycetidae</taxon>
        <taxon>Aulographales</taxon>
        <taxon>Aulographaceae</taxon>
    </lineage>
</organism>
<evidence type="ECO:0000313" key="2">
    <source>
        <dbReference type="EMBL" id="KAF1981353.1"/>
    </source>
</evidence>
<dbReference type="OrthoDB" id="5596422at2759"/>
<sequence>MSLTSLHSHPPHPFPQASTHLFGFGLHKDWKLSQHRTKTNDPPKQSHIPQRPSFDSTEPLAALGNHLWEENKPGRAKSPLPSRKQLRVRKLRGSRTSDSEQAAETADIAFSALRSTSSIVKSIFHPDAPRTREPGPLRDRLHHLAPSSTTTTTSSRSRQGSFSADSLDAASDEPCLSLTPRPTTDTVFKRPKTRVDPPQKARQALNKVRGSFEKGTANMFRKKRDHQSDGGLMQRLKLGAKATTSRSQSLGEGEHEHRLGFNPRATPTPSFASRYTEHSSSFIATASIAAESSASPPSVASHIASAFPGEPFRTRANSTRVPVEELSVTVTPQYPIIDMEHEKTMLIAVDVENCSDSPLPQVGPQPHNALDVIIVLDNSQDAPGIASRDFLRRAAEMIGDLAAQIDGPDDRVAIHKTNCLCREHPNGAVVGCQEHALHSINISQTREKLMMLAKPVNASWALQSSLKDVIDSAVDRCRRHTTNDRFQRVGSTHIFAITPNPVAASALVDNVEFQLHVVCPGMFPVRSLDPDPQWEQAISRTAFFHGDAETLSSAMKTVIRNARTTHRVYNMKRLSMELTPVPDCTIRRVSGTTKCSTLSPGQTISALVQVEIPPLAESPRLWADRCNRMEGCGLYCSNCEHFDIQQQDAYADLEMILSKTKKEILSVTVQYKSAMDHTVDGSGPISCRVENTCEIQRPYRKSPCYARPSMAELAKPELCGKLVQERFIYTTAIEEVPYKALEIFYLMFECERTLCYNPGYLAAVQRELEYQGVIQGPRLYPVVAPIPSPSSTVARFSYETGQEQLFSLRLPTPPTTNETETPQTHHQLVSLAPDEIDHSSESRQSEAVRRAMEPSNANPQKNKANRELSPGPQIAPAPRLAGQSTNGDADPEDDSADPARRVWKSMRQNSGGRQAQEEMPSMTAAKQQALRNKRSVGPQSLMSLLGNEGKEDAEGSHYPFK</sequence>
<name>A0A6G1GK74_9PEZI</name>
<feature type="compositionally biased region" description="Basic residues" evidence="1">
    <location>
        <begin position="84"/>
        <end position="93"/>
    </location>
</feature>
<protein>
    <submittedName>
        <fullName evidence="2">Uncharacterized protein</fullName>
    </submittedName>
</protein>
<feature type="region of interest" description="Disordered" evidence="1">
    <location>
        <begin position="123"/>
        <end position="270"/>
    </location>
</feature>
<feature type="region of interest" description="Disordered" evidence="1">
    <location>
        <begin position="33"/>
        <end position="103"/>
    </location>
</feature>
<dbReference type="EMBL" id="ML977201">
    <property type="protein sequence ID" value="KAF1981353.1"/>
    <property type="molecule type" value="Genomic_DNA"/>
</dbReference>
<feature type="region of interest" description="Disordered" evidence="1">
    <location>
        <begin position="1"/>
        <end position="20"/>
    </location>
</feature>
<feature type="region of interest" description="Disordered" evidence="1">
    <location>
        <begin position="831"/>
        <end position="961"/>
    </location>
</feature>
<evidence type="ECO:0000313" key="3">
    <source>
        <dbReference type="Proteomes" id="UP000800041"/>
    </source>
</evidence>
<feature type="compositionally biased region" description="Low complexity" evidence="1">
    <location>
        <begin position="147"/>
        <end position="169"/>
    </location>
</feature>
<reference evidence="2" key="1">
    <citation type="journal article" date="2020" name="Stud. Mycol.">
        <title>101 Dothideomycetes genomes: a test case for predicting lifestyles and emergence of pathogens.</title>
        <authorList>
            <person name="Haridas S."/>
            <person name="Albert R."/>
            <person name="Binder M."/>
            <person name="Bloem J."/>
            <person name="Labutti K."/>
            <person name="Salamov A."/>
            <person name="Andreopoulos B."/>
            <person name="Baker S."/>
            <person name="Barry K."/>
            <person name="Bills G."/>
            <person name="Bluhm B."/>
            <person name="Cannon C."/>
            <person name="Castanera R."/>
            <person name="Culley D."/>
            <person name="Daum C."/>
            <person name="Ezra D."/>
            <person name="Gonzalez J."/>
            <person name="Henrissat B."/>
            <person name="Kuo A."/>
            <person name="Liang C."/>
            <person name="Lipzen A."/>
            <person name="Lutzoni F."/>
            <person name="Magnuson J."/>
            <person name="Mondo S."/>
            <person name="Nolan M."/>
            <person name="Ohm R."/>
            <person name="Pangilinan J."/>
            <person name="Park H.-J."/>
            <person name="Ramirez L."/>
            <person name="Alfaro M."/>
            <person name="Sun H."/>
            <person name="Tritt A."/>
            <person name="Yoshinaga Y."/>
            <person name="Zwiers L.-H."/>
            <person name="Turgeon B."/>
            <person name="Goodwin S."/>
            <person name="Spatafora J."/>
            <person name="Crous P."/>
            <person name="Grigoriev I."/>
        </authorList>
    </citation>
    <scope>NUCLEOTIDE SEQUENCE</scope>
    <source>
        <strain evidence="2">CBS 113979</strain>
    </source>
</reference>
<feature type="compositionally biased region" description="Basic and acidic residues" evidence="1">
    <location>
        <begin position="127"/>
        <end position="139"/>
    </location>
</feature>
<dbReference type="AlphaFoldDB" id="A0A6G1GK74"/>
<feature type="compositionally biased region" description="Basic and acidic residues" evidence="1">
    <location>
        <begin position="835"/>
        <end position="852"/>
    </location>
</feature>
<accession>A0A6G1GK74</accession>
<evidence type="ECO:0000256" key="1">
    <source>
        <dbReference type="SAM" id="MobiDB-lite"/>
    </source>
</evidence>
<dbReference type="Proteomes" id="UP000800041">
    <property type="component" value="Unassembled WGS sequence"/>
</dbReference>
<keyword evidence="3" id="KW-1185">Reference proteome</keyword>